<evidence type="ECO:0000313" key="8">
    <source>
        <dbReference type="EMBL" id="TDT51261.1"/>
    </source>
</evidence>
<keyword evidence="2" id="KW-1003">Cell membrane</keyword>
<dbReference type="GO" id="GO:0005886">
    <property type="term" value="C:plasma membrane"/>
    <property type="evidence" value="ECO:0007669"/>
    <property type="project" value="UniProtKB-SubCell"/>
</dbReference>
<feature type="transmembrane region" description="Helical" evidence="6">
    <location>
        <begin position="276"/>
        <end position="302"/>
    </location>
</feature>
<dbReference type="EMBL" id="SOAZ01000020">
    <property type="protein sequence ID" value="TDT51261.1"/>
    <property type="molecule type" value="Genomic_DNA"/>
</dbReference>
<feature type="transmembrane region" description="Helical" evidence="6">
    <location>
        <begin position="24"/>
        <end position="42"/>
    </location>
</feature>
<feature type="transmembrane region" description="Helical" evidence="6">
    <location>
        <begin position="190"/>
        <end position="210"/>
    </location>
</feature>
<feature type="transmembrane region" description="Helical" evidence="6">
    <location>
        <begin position="362"/>
        <end position="385"/>
    </location>
</feature>
<dbReference type="OrthoDB" id="5486437at2"/>
<protein>
    <submittedName>
        <fullName evidence="8">Sodium transport system permease protein</fullName>
    </submittedName>
</protein>
<dbReference type="PANTHER" id="PTHR30294:SF29">
    <property type="entry name" value="MULTIDRUG ABC TRANSPORTER PERMEASE YBHS-RELATED"/>
    <property type="match status" value="1"/>
</dbReference>
<dbReference type="Proteomes" id="UP000295325">
    <property type="component" value="Unassembled WGS sequence"/>
</dbReference>
<evidence type="ECO:0000256" key="5">
    <source>
        <dbReference type="ARBA" id="ARBA00023136"/>
    </source>
</evidence>
<comment type="caution">
    <text evidence="8">The sequence shown here is derived from an EMBL/GenBank/DDBJ whole genome shotgun (WGS) entry which is preliminary data.</text>
</comment>
<name>A0A4R7KBU5_9CLOT</name>
<dbReference type="AlphaFoldDB" id="A0A4R7KBU5"/>
<keyword evidence="9" id="KW-1185">Reference proteome</keyword>
<evidence type="ECO:0000256" key="6">
    <source>
        <dbReference type="SAM" id="Phobius"/>
    </source>
</evidence>
<dbReference type="GO" id="GO:0140359">
    <property type="term" value="F:ABC-type transporter activity"/>
    <property type="evidence" value="ECO:0007669"/>
    <property type="project" value="InterPro"/>
</dbReference>
<proteinExistence type="predicted"/>
<dbReference type="PANTHER" id="PTHR30294">
    <property type="entry name" value="MEMBRANE COMPONENT OF ABC TRANSPORTER YHHJ-RELATED"/>
    <property type="match status" value="1"/>
</dbReference>
<keyword evidence="5 6" id="KW-0472">Membrane</keyword>
<evidence type="ECO:0000256" key="2">
    <source>
        <dbReference type="ARBA" id="ARBA00022475"/>
    </source>
</evidence>
<sequence>MNIKGVLTVFNKEIKDLFRDRKTLVVGILIPFLIFPLIFGLMGRGIESSTKKVEENLKIGVVDKGNSSLSKFLKSQQKVTVIDSQDIQKDVKDGKVYVGLIIPENFDNMVNENKQVDLKMVMDDSSQSSMMAQGSLGAMIEAYSKEVVKSRLTSRGIDPIILTPFTTSIETVSKEQGGFTKFMMSLMLPLMLLMYAVSGPLAAAIDLGAGEKERGTLEPLLTTQTSRMNLLFGKFFAITVMGVIGVISSIAGLMISMKISPGVFGGKGGLSFPIPALVIMGILTILLTMVFGALELSISIYARSFKEAQTYLTPFTFIGMAAAYGTYAMEIKNVSLFLFNIPLVNASLVMKELINGLFNPVHIAITFVWIFVYAAAAIAFARYMFSRERVIFRT</sequence>
<comment type="subcellular location">
    <subcellularLocation>
        <location evidence="1">Cell membrane</location>
        <topology evidence="1">Multi-pass membrane protein</topology>
    </subcellularLocation>
</comment>
<keyword evidence="3 6" id="KW-0812">Transmembrane</keyword>
<feature type="transmembrane region" description="Helical" evidence="6">
    <location>
        <begin position="230"/>
        <end position="255"/>
    </location>
</feature>
<dbReference type="Gene3D" id="3.40.1710.10">
    <property type="entry name" value="abc type-2 transporter like domain"/>
    <property type="match status" value="1"/>
</dbReference>
<dbReference type="RefSeq" id="WP_133628795.1">
    <property type="nucleotide sequence ID" value="NZ_SOAZ01000020.1"/>
</dbReference>
<feature type="domain" description="ABC-2 type transporter transmembrane" evidence="7">
    <location>
        <begin position="22"/>
        <end position="381"/>
    </location>
</feature>
<evidence type="ECO:0000313" key="9">
    <source>
        <dbReference type="Proteomes" id="UP000295325"/>
    </source>
</evidence>
<organism evidence="8 9">
    <name type="scientific">Fonticella tunisiensis</name>
    <dbReference type="NCBI Taxonomy" id="1096341"/>
    <lineage>
        <taxon>Bacteria</taxon>
        <taxon>Bacillati</taxon>
        <taxon>Bacillota</taxon>
        <taxon>Clostridia</taxon>
        <taxon>Eubacteriales</taxon>
        <taxon>Clostridiaceae</taxon>
        <taxon>Fonticella</taxon>
    </lineage>
</organism>
<dbReference type="InterPro" id="IPR051449">
    <property type="entry name" value="ABC-2_transporter_component"/>
</dbReference>
<accession>A0A4R7KBU5</accession>
<reference evidence="8 9" key="1">
    <citation type="submission" date="2019-03" db="EMBL/GenBank/DDBJ databases">
        <title>Genomic Encyclopedia of Type Strains, Phase IV (KMG-IV): sequencing the most valuable type-strain genomes for metagenomic binning, comparative biology and taxonomic classification.</title>
        <authorList>
            <person name="Goeker M."/>
        </authorList>
    </citation>
    <scope>NUCLEOTIDE SEQUENCE [LARGE SCALE GENOMIC DNA]</scope>
    <source>
        <strain evidence="8 9">DSM 24455</strain>
    </source>
</reference>
<keyword evidence="4 6" id="KW-1133">Transmembrane helix</keyword>
<evidence type="ECO:0000256" key="4">
    <source>
        <dbReference type="ARBA" id="ARBA00022989"/>
    </source>
</evidence>
<dbReference type="Pfam" id="PF12698">
    <property type="entry name" value="ABC2_membrane_3"/>
    <property type="match status" value="1"/>
</dbReference>
<gene>
    <name evidence="8" type="ORF">EDD71_12042</name>
</gene>
<feature type="transmembrane region" description="Helical" evidence="6">
    <location>
        <begin position="308"/>
        <end position="327"/>
    </location>
</feature>
<evidence type="ECO:0000256" key="3">
    <source>
        <dbReference type="ARBA" id="ARBA00022692"/>
    </source>
</evidence>
<evidence type="ECO:0000259" key="7">
    <source>
        <dbReference type="Pfam" id="PF12698"/>
    </source>
</evidence>
<dbReference type="InterPro" id="IPR013525">
    <property type="entry name" value="ABC2_TM"/>
</dbReference>
<evidence type="ECO:0000256" key="1">
    <source>
        <dbReference type="ARBA" id="ARBA00004651"/>
    </source>
</evidence>